<accession>A0A6G0TV04</accession>
<protein>
    <submittedName>
        <fullName evidence="1">Uncharacterized protein</fullName>
    </submittedName>
</protein>
<proteinExistence type="predicted"/>
<dbReference type="AlphaFoldDB" id="A0A6G0TV04"/>
<organism evidence="1 2">
    <name type="scientific">Aphis glycines</name>
    <name type="common">Soybean aphid</name>
    <dbReference type="NCBI Taxonomy" id="307491"/>
    <lineage>
        <taxon>Eukaryota</taxon>
        <taxon>Metazoa</taxon>
        <taxon>Ecdysozoa</taxon>
        <taxon>Arthropoda</taxon>
        <taxon>Hexapoda</taxon>
        <taxon>Insecta</taxon>
        <taxon>Pterygota</taxon>
        <taxon>Neoptera</taxon>
        <taxon>Paraneoptera</taxon>
        <taxon>Hemiptera</taxon>
        <taxon>Sternorrhyncha</taxon>
        <taxon>Aphidomorpha</taxon>
        <taxon>Aphidoidea</taxon>
        <taxon>Aphididae</taxon>
        <taxon>Aphidini</taxon>
        <taxon>Aphis</taxon>
        <taxon>Aphis</taxon>
    </lineage>
</organism>
<name>A0A6G0TV04_APHGL</name>
<gene>
    <name evidence="1" type="ORF">AGLY_004686</name>
</gene>
<evidence type="ECO:0000313" key="1">
    <source>
        <dbReference type="EMBL" id="KAE9539434.1"/>
    </source>
</evidence>
<sequence length="228" mass="25962">MSACVLFGYTRTTRNSVTLRRSLGVGCFLQVKASTFKIINCHYIVEIYNFKNIEQSSFYAFLIFEEKFMENLVPNFQNLVIKEKIFMIFQLQNYLQIFSFSTDFIPLTLTFGENFKHKKKTKKKITHIIVKSIHSSLRSESKSKSAHFGGGCFPSFLRSSDRIVFGNLVKYLACRILTLSTISSASTRSRSINSNIKTNSALLKSERKFAMSCVSKTETTHVGTTSSQ</sequence>
<dbReference type="Proteomes" id="UP000475862">
    <property type="component" value="Unassembled WGS sequence"/>
</dbReference>
<keyword evidence="2" id="KW-1185">Reference proteome</keyword>
<dbReference type="EMBL" id="VYZN01000014">
    <property type="protein sequence ID" value="KAE9539434.1"/>
    <property type="molecule type" value="Genomic_DNA"/>
</dbReference>
<reference evidence="1 2" key="1">
    <citation type="submission" date="2019-08" db="EMBL/GenBank/DDBJ databases">
        <title>The genome of the soybean aphid Biotype 1, its phylome, world population structure and adaptation to the North American continent.</title>
        <authorList>
            <person name="Giordano R."/>
            <person name="Donthu R.K."/>
            <person name="Hernandez A.G."/>
            <person name="Wright C.L."/>
            <person name="Zimin A.V."/>
        </authorList>
    </citation>
    <scope>NUCLEOTIDE SEQUENCE [LARGE SCALE GENOMIC DNA]</scope>
    <source>
        <tissue evidence="1">Whole aphids</tissue>
    </source>
</reference>
<comment type="caution">
    <text evidence="1">The sequence shown here is derived from an EMBL/GenBank/DDBJ whole genome shotgun (WGS) entry which is preliminary data.</text>
</comment>
<evidence type="ECO:0000313" key="2">
    <source>
        <dbReference type="Proteomes" id="UP000475862"/>
    </source>
</evidence>